<dbReference type="RefSeq" id="WP_076614239.1">
    <property type="nucleotide sequence ID" value="NZ_CP019323.1"/>
</dbReference>
<reference evidence="2" key="1">
    <citation type="submission" date="2016-12" db="EMBL/GenBank/DDBJ databases">
        <authorList>
            <person name="Jung M.Y."/>
            <person name="Lee S.H."/>
        </authorList>
    </citation>
    <scope>NUCLEOTIDE SEQUENCE [LARGE SCALE GENOMIC DNA]</scope>
    <source>
        <strain evidence="2">WiKim39</strain>
    </source>
</reference>
<evidence type="ECO:0000313" key="2">
    <source>
        <dbReference type="Proteomes" id="UP000187499"/>
    </source>
</evidence>
<evidence type="ECO:0008006" key="3">
    <source>
        <dbReference type="Google" id="ProtNLM"/>
    </source>
</evidence>
<protein>
    <recommendedName>
        <fullName evidence="3">Abortive infection protein AbiGI</fullName>
    </recommendedName>
</protein>
<gene>
    <name evidence="1" type="ORF">BTM29_03825</name>
</gene>
<dbReference type="OrthoDB" id="9801429at2"/>
<name>A0A1P8Q1M9_9LACO</name>
<dbReference type="KEGG" id="lalw:BTM29_03825"/>
<dbReference type="STRING" id="1847728.BTM29_03825"/>
<keyword evidence="2" id="KW-1185">Reference proteome</keyword>
<dbReference type="Proteomes" id="UP000187499">
    <property type="component" value="Chromosome"/>
</dbReference>
<evidence type="ECO:0000313" key="1">
    <source>
        <dbReference type="EMBL" id="APX71735.1"/>
    </source>
</evidence>
<sequence length="201" mass="23704">MITNKFKNLNKWFKNDNIVTISELTNNEFELLKNMANLGVITNIDNRVFVPNDYTPNDYLIRQLVLQNGIYCNQSALYLWNLTDSFNFDITMAFRQGYILPKSRFQRWTNDLKVKQIRTPLLNQDIEQISVDGTKKKITLYNRERTLIDILNKKSLIDNEEISNAYKKYLNSTNKNMNKLLTIAQRMNKEEKVRNILGVVI</sequence>
<organism evidence="1 2">
    <name type="scientific">Companilactobacillus allii</name>
    <dbReference type="NCBI Taxonomy" id="1847728"/>
    <lineage>
        <taxon>Bacteria</taxon>
        <taxon>Bacillati</taxon>
        <taxon>Bacillota</taxon>
        <taxon>Bacilli</taxon>
        <taxon>Lactobacillales</taxon>
        <taxon>Lactobacillaceae</taxon>
        <taxon>Companilactobacillus</taxon>
    </lineage>
</organism>
<dbReference type="EMBL" id="CP019323">
    <property type="protein sequence ID" value="APX71735.1"/>
    <property type="molecule type" value="Genomic_DNA"/>
</dbReference>
<accession>A0A1P8Q1M9</accession>
<dbReference type="AlphaFoldDB" id="A0A1P8Q1M9"/>
<proteinExistence type="predicted"/>